<feature type="transmembrane region" description="Helical" evidence="1">
    <location>
        <begin position="190"/>
        <end position="208"/>
    </location>
</feature>
<feature type="transmembrane region" description="Helical" evidence="1">
    <location>
        <begin position="86"/>
        <end position="104"/>
    </location>
</feature>
<evidence type="ECO:0000313" key="2">
    <source>
        <dbReference type="EMBL" id="SDE03135.1"/>
    </source>
</evidence>
<dbReference type="RefSeq" id="WP_072842774.1">
    <property type="nucleotide sequence ID" value="NZ_FNAB01000009.1"/>
</dbReference>
<proteinExistence type="predicted"/>
<dbReference type="PANTHER" id="PTHR37314">
    <property type="entry name" value="SLR0142 PROTEIN"/>
    <property type="match status" value="1"/>
</dbReference>
<dbReference type="STRING" id="168276.SAMN05444580_10937"/>
<reference evidence="2 3" key="1">
    <citation type="submission" date="2016-10" db="EMBL/GenBank/DDBJ databases">
        <authorList>
            <person name="de Groot N.N."/>
        </authorList>
    </citation>
    <scope>NUCLEOTIDE SEQUENCE [LARGE SCALE GENOMIC DNA]</scope>
    <source>
        <strain evidence="2 3">JCM 11308</strain>
    </source>
</reference>
<dbReference type="PANTHER" id="PTHR37314:SF4">
    <property type="entry name" value="UPF0700 TRANSMEMBRANE PROTEIN YOAK"/>
    <property type="match status" value="1"/>
</dbReference>
<name>A0A1G6ZMS8_9NOCA</name>
<evidence type="ECO:0000256" key="1">
    <source>
        <dbReference type="SAM" id="Phobius"/>
    </source>
</evidence>
<dbReference type="AlphaFoldDB" id="A0A1G6ZMS8"/>
<dbReference type="Proteomes" id="UP000199417">
    <property type="component" value="Unassembled WGS sequence"/>
</dbReference>
<dbReference type="Pfam" id="PF06912">
    <property type="entry name" value="DUF1275"/>
    <property type="match status" value="1"/>
</dbReference>
<gene>
    <name evidence="2" type="ORF">SAMN05444580_10937</name>
</gene>
<protein>
    <submittedName>
        <fullName evidence="2">Uncharacterized membrane protein YoaK, UPF0700 family</fullName>
    </submittedName>
</protein>
<organism evidence="2 3">
    <name type="scientific">Rhodococcus tukisamuensis</name>
    <dbReference type="NCBI Taxonomy" id="168276"/>
    <lineage>
        <taxon>Bacteria</taxon>
        <taxon>Bacillati</taxon>
        <taxon>Actinomycetota</taxon>
        <taxon>Actinomycetes</taxon>
        <taxon>Mycobacteriales</taxon>
        <taxon>Nocardiaceae</taxon>
        <taxon>Rhodococcus</taxon>
    </lineage>
</organism>
<dbReference type="EMBL" id="FNAB01000009">
    <property type="protein sequence ID" value="SDE03135.1"/>
    <property type="molecule type" value="Genomic_DNA"/>
</dbReference>
<sequence length="214" mass="21694">MITSLGRTTAATAVLLAALAGFVDAMGYITLGGYFVSFMSGNSTRAAVAAVDGAGHSALVGASVIGLFVLGVVAGSLLGRRAGRRRASAVLVLMTLLLAVSAAGHDVAPTQVVIASMALAMGVENTVFERRDQASISLTYMTGTLVKLGQQIAGALAGGPRWAWVRFAVLWLGLVAGVVLGAAVHRWVGLTGMWLAVAVSALLAVGMSRSRGAV</sequence>
<keyword evidence="3" id="KW-1185">Reference proteome</keyword>
<keyword evidence="1" id="KW-0472">Membrane</keyword>
<evidence type="ECO:0000313" key="3">
    <source>
        <dbReference type="Proteomes" id="UP000199417"/>
    </source>
</evidence>
<keyword evidence="1" id="KW-1133">Transmembrane helix</keyword>
<accession>A0A1G6ZMS8</accession>
<dbReference type="InterPro" id="IPR010699">
    <property type="entry name" value="DUF1275"/>
</dbReference>
<feature type="transmembrane region" description="Helical" evidence="1">
    <location>
        <begin position="58"/>
        <end position="79"/>
    </location>
</feature>
<feature type="transmembrane region" description="Helical" evidence="1">
    <location>
        <begin position="163"/>
        <end position="184"/>
    </location>
</feature>
<keyword evidence="1" id="KW-0812">Transmembrane</keyword>